<dbReference type="AlphaFoldDB" id="A0A0L6V4M4"/>
<dbReference type="PANTHER" id="PTHR34409:SF1">
    <property type="entry name" value="MYB-LIKE DOMAIN-CONTAINING PROTEIN"/>
    <property type="match status" value="1"/>
</dbReference>
<accession>A0A0L6V4M4</accession>
<organism evidence="3 4">
    <name type="scientific">Puccinia sorghi</name>
    <dbReference type="NCBI Taxonomy" id="27349"/>
    <lineage>
        <taxon>Eukaryota</taxon>
        <taxon>Fungi</taxon>
        <taxon>Dikarya</taxon>
        <taxon>Basidiomycota</taxon>
        <taxon>Pucciniomycotina</taxon>
        <taxon>Pucciniomycetes</taxon>
        <taxon>Pucciniales</taxon>
        <taxon>Pucciniaceae</taxon>
        <taxon>Puccinia</taxon>
    </lineage>
</organism>
<dbReference type="EMBL" id="LAVV01007582">
    <property type="protein sequence ID" value="KNZ55452.1"/>
    <property type="molecule type" value="Genomic_DNA"/>
</dbReference>
<dbReference type="PANTHER" id="PTHR34409">
    <property type="entry name" value="SET DOMAIN-CONTAINING PROTEIN"/>
    <property type="match status" value="1"/>
</dbReference>
<comment type="caution">
    <text evidence="3">The sequence shown here is derived from an EMBL/GenBank/DDBJ whole genome shotgun (WGS) entry which is preliminary data.</text>
</comment>
<evidence type="ECO:0000313" key="4">
    <source>
        <dbReference type="Proteomes" id="UP000037035"/>
    </source>
</evidence>
<sequence>QSGNISDESNSSHVGHVEGDVNANAKAEDNNEDAIPLLQNAPSSATVSPDYATPSIVASFLAWNQHGNTLPSFPMQSSQGSNNGKRTISSLIVLERTLGVWESLALPGSRLEKNLSAYFNPTTCQKRDMETGMTQFYAIQFQEAIKTIQTLRNETIQLCEEISCLRMGEISQSNELQEKVTDQKMEIQSLKSKCELLQVQLKMYGATSMGFASQSLMRHHPPYPSSVP</sequence>
<gene>
    <name evidence="3" type="ORF">VP01_2672g1</name>
</gene>
<feature type="compositionally biased region" description="Polar residues" evidence="2">
    <location>
        <begin position="1"/>
        <end position="13"/>
    </location>
</feature>
<feature type="coiled-coil region" evidence="1">
    <location>
        <begin position="173"/>
        <end position="200"/>
    </location>
</feature>
<keyword evidence="1" id="KW-0175">Coiled coil</keyword>
<feature type="non-terminal residue" evidence="3">
    <location>
        <position position="1"/>
    </location>
</feature>
<proteinExistence type="predicted"/>
<protein>
    <submittedName>
        <fullName evidence="3">Uncharacterized protein</fullName>
    </submittedName>
</protein>
<name>A0A0L6V4M4_9BASI</name>
<evidence type="ECO:0000256" key="1">
    <source>
        <dbReference type="SAM" id="Coils"/>
    </source>
</evidence>
<keyword evidence="4" id="KW-1185">Reference proteome</keyword>
<dbReference type="Proteomes" id="UP000037035">
    <property type="component" value="Unassembled WGS sequence"/>
</dbReference>
<dbReference type="VEuPathDB" id="FungiDB:VP01_2672g1"/>
<evidence type="ECO:0000256" key="2">
    <source>
        <dbReference type="SAM" id="MobiDB-lite"/>
    </source>
</evidence>
<evidence type="ECO:0000313" key="3">
    <source>
        <dbReference type="EMBL" id="KNZ55452.1"/>
    </source>
</evidence>
<feature type="region of interest" description="Disordered" evidence="2">
    <location>
        <begin position="1"/>
        <end position="29"/>
    </location>
</feature>
<reference evidence="3 4" key="1">
    <citation type="submission" date="2015-08" db="EMBL/GenBank/DDBJ databases">
        <title>Next Generation Sequencing and Analysis of the Genome of Puccinia sorghi L Schw, the Causal Agent of Maize Common Rust.</title>
        <authorList>
            <person name="Rochi L."/>
            <person name="Burguener G."/>
            <person name="Darino M."/>
            <person name="Turjanski A."/>
            <person name="Kreff E."/>
            <person name="Dieguez M.J."/>
            <person name="Sacco F."/>
        </authorList>
    </citation>
    <scope>NUCLEOTIDE SEQUENCE [LARGE SCALE GENOMIC DNA]</scope>
    <source>
        <strain evidence="3 4">RO10H11247</strain>
    </source>
</reference>